<feature type="region of interest" description="Disordered" evidence="1">
    <location>
        <begin position="22"/>
        <end position="51"/>
    </location>
</feature>
<organism evidence="2">
    <name type="scientific">bioreactor metagenome</name>
    <dbReference type="NCBI Taxonomy" id="1076179"/>
    <lineage>
        <taxon>unclassified sequences</taxon>
        <taxon>metagenomes</taxon>
        <taxon>ecological metagenomes</taxon>
    </lineage>
</organism>
<dbReference type="EMBL" id="VSSQ01020793">
    <property type="protein sequence ID" value="MPM65932.1"/>
    <property type="molecule type" value="Genomic_DNA"/>
</dbReference>
<accession>A0A645BL56</accession>
<comment type="caution">
    <text evidence="2">The sequence shown here is derived from an EMBL/GenBank/DDBJ whole genome shotgun (WGS) entry which is preliminary data.</text>
</comment>
<name>A0A645BL56_9ZZZZ</name>
<protein>
    <submittedName>
        <fullName evidence="2">Uncharacterized protein</fullName>
    </submittedName>
</protein>
<evidence type="ECO:0000256" key="1">
    <source>
        <dbReference type="SAM" id="MobiDB-lite"/>
    </source>
</evidence>
<proteinExistence type="predicted"/>
<gene>
    <name evidence="2" type="ORF">SDC9_112836</name>
</gene>
<evidence type="ECO:0000313" key="2">
    <source>
        <dbReference type="EMBL" id="MPM65932.1"/>
    </source>
</evidence>
<reference evidence="2" key="1">
    <citation type="submission" date="2019-08" db="EMBL/GenBank/DDBJ databases">
        <authorList>
            <person name="Kucharzyk K."/>
            <person name="Murdoch R.W."/>
            <person name="Higgins S."/>
            <person name="Loffler F."/>
        </authorList>
    </citation>
    <scope>NUCLEOTIDE SEQUENCE</scope>
</reference>
<dbReference type="AlphaFoldDB" id="A0A645BL56"/>
<sequence length="198" mass="21130">MSTRAVCTPPAVGRLVRCTDAGSSSSGRFLPRGTARSRCSMRSGSGVNRRSHLVTGQPVARPPLWRIDFSTASRTMLAPAASASALFNSRALASGTFVGTLASPNSVFIECATLEMSDDNRFAAVFFSRTVVAIVLRSVSMPMPVKAEAATQLVLLKPSESSNPRRSRMVSRSWSPVSRSAWLSTTSITPAWSASGFR</sequence>